<keyword evidence="4" id="KW-1185">Reference proteome</keyword>
<evidence type="ECO:0000313" key="3">
    <source>
        <dbReference type="EMBL" id="MXP42482.1"/>
    </source>
</evidence>
<dbReference type="RefSeq" id="WP_160747342.1">
    <property type="nucleotide sequence ID" value="NZ_WTYK01000008.1"/>
</dbReference>
<accession>A0A6I4UU94</accession>
<dbReference type="Proteomes" id="UP000469159">
    <property type="component" value="Unassembled WGS sequence"/>
</dbReference>
<dbReference type="OrthoDB" id="2633250at2"/>
<dbReference type="InterPro" id="IPR011042">
    <property type="entry name" value="6-blade_b-propeller_TolB-like"/>
</dbReference>
<evidence type="ECO:0000313" key="4">
    <source>
        <dbReference type="Proteomes" id="UP000469159"/>
    </source>
</evidence>
<dbReference type="PANTHER" id="PTHR47572:SF4">
    <property type="entry name" value="LACTONASE DRP35"/>
    <property type="match status" value="1"/>
</dbReference>
<feature type="domain" description="SMP-30/Gluconolactonase/LRE-like region" evidence="2">
    <location>
        <begin position="126"/>
        <end position="284"/>
    </location>
</feature>
<name>A0A6I4UU94_9SPHN</name>
<proteinExistence type="predicted"/>
<keyword evidence="1" id="KW-0378">Hydrolase</keyword>
<comment type="caution">
    <text evidence="3">The sequence shown here is derived from an EMBL/GenBank/DDBJ whole genome shotgun (WGS) entry which is preliminary data.</text>
</comment>
<dbReference type="EMBL" id="WTYK01000008">
    <property type="protein sequence ID" value="MXP42482.1"/>
    <property type="molecule type" value="Genomic_DNA"/>
</dbReference>
<gene>
    <name evidence="3" type="ORF">GRI75_12610</name>
</gene>
<dbReference type="Gene3D" id="2.120.10.30">
    <property type="entry name" value="TolB, C-terminal domain"/>
    <property type="match status" value="1"/>
</dbReference>
<dbReference type="InterPro" id="IPR013658">
    <property type="entry name" value="SGL"/>
</dbReference>
<evidence type="ECO:0000256" key="1">
    <source>
        <dbReference type="ARBA" id="ARBA00022801"/>
    </source>
</evidence>
<dbReference type="GO" id="GO:0016787">
    <property type="term" value="F:hydrolase activity"/>
    <property type="evidence" value="ECO:0007669"/>
    <property type="project" value="UniProtKB-KW"/>
</dbReference>
<organism evidence="3 4">
    <name type="scientific">Croceibacterium soli</name>
    <dbReference type="NCBI Taxonomy" id="1739690"/>
    <lineage>
        <taxon>Bacteria</taxon>
        <taxon>Pseudomonadati</taxon>
        <taxon>Pseudomonadota</taxon>
        <taxon>Alphaproteobacteria</taxon>
        <taxon>Sphingomonadales</taxon>
        <taxon>Erythrobacteraceae</taxon>
        <taxon>Croceibacterium</taxon>
    </lineage>
</organism>
<dbReference type="PANTHER" id="PTHR47572">
    <property type="entry name" value="LIPOPROTEIN-RELATED"/>
    <property type="match status" value="1"/>
</dbReference>
<dbReference type="Pfam" id="PF08450">
    <property type="entry name" value="SGL"/>
    <property type="match status" value="1"/>
</dbReference>
<dbReference type="InterPro" id="IPR051262">
    <property type="entry name" value="SMP-30/CGR1_Lactonase"/>
</dbReference>
<sequence>MAAALSLAAPAAAQTLPGEKAAEISAIPGVVADGAEWRIAWSGPMTADGMAVAADGHLLFAQEQSNAIWKLWADGRAFVEVPYVLGAGAASVDGRGNIYAVERACTDPGLNKLECNRPPAVMQLTPERTVLADKFADGSGLGRLNDLIVDGRGGAYFTQGALYHTTANGNVTKVMDAEAFTNGVVLSPDGDTLYVTDMRDVIAFDLAEDGTPSNKRTFATLSQDTQGFGGDGMAVDSQGRLYVTGDAGIYVFAEDGAELGLVPVPRRAITLAFAGPERKILYVGAMGAVTPDAAAWQTPEGVRNVAMTIYRVPVLTAGPR</sequence>
<protein>
    <recommendedName>
        <fullName evidence="2">SMP-30/Gluconolactonase/LRE-like region domain-containing protein</fullName>
    </recommendedName>
</protein>
<evidence type="ECO:0000259" key="2">
    <source>
        <dbReference type="Pfam" id="PF08450"/>
    </source>
</evidence>
<dbReference type="AlphaFoldDB" id="A0A6I4UU94"/>
<reference evidence="3 4" key="1">
    <citation type="submission" date="2019-12" db="EMBL/GenBank/DDBJ databases">
        <title>Genomic-based taxomic classification of the family Erythrobacteraceae.</title>
        <authorList>
            <person name="Xu L."/>
        </authorList>
    </citation>
    <scope>NUCLEOTIDE SEQUENCE [LARGE SCALE GENOMIC DNA]</scope>
    <source>
        <strain evidence="3 4">MCCC 1K02066</strain>
    </source>
</reference>
<dbReference type="SUPFAM" id="SSF63829">
    <property type="entry name" value="Calcium-dependent phosphotriesterase"/>
    <property type="match status" value="1"/>
</dbReference>